<evidence type="ECO:0000313" key="6">
    <source>
        <dbReference type="EMBL" id="EDK36079.2"/>
    </source>
</evidence>
<evidence type="ECO:0000256" key="2">
    <source>
        <dbReference type="SAM" id="Phobius"/>
    </source>
</evidence>
<reference evidence="6 7" key="1">
    <citation type="journal article" date="2009" name="Nature">
        <title>Evolution of pathogenicity and sexual reproduction in eight Candida genomes.</title>
        <authorList>
            <person name="Butler G."/>
            <person name="Rasmussen M.D."/>
            <person name="Lin M.F."/>
            <person name="Santos M.A."/>
            <person name="Sakthikumar S."/>
            <person name="Munro C.A."/>
            <person name="Rheinbay E."/>
            <person name="Grabherr M."/>
            <person name="Forche A."/>
            <person name="Reedy J.L."/>
            <person name="Agrafioti I."/>
            <person name="Arnaud M.B."/>
            <person name="Bates S."/>
            <person name="Brown A.J."/>
            <person name="Brunke S."/>
            <person name="Costanzo M.C."/>
            <person name="Fitzpatrick D.A."/>
            <person name="de Groot P.W."/>
            <person name="Harris D."/>
            <person name="Hoyer L.L."/>
            <person name="Hube B."/>
            <person name="Klis F.M."/>
            <person name="Kodira C."/>
            <person name="Lennard N."/>
            <person name="Logue M.E."/>
            <person name="Martin R."/>
            <person name="Neiman A.M."/>
            <person name="Nikolaou E."/>
            <person name="Quail M.A."/>
            <person name="Quinn J."/>
            <person name="Santos M.C."/>
            <person name="Schmitzberger F.F."/>
            <person name="Sherlock G."/>
            <person name="Shah P."/>
            <person name="Silverstein K.A."/>
            <person name="Skrzypek M.S."/>
            <person name="Soll D."/>
            <person name="Staggs R."/>
            <person name="Stansfield I."/>
            <person name="Stumpf M.P."/>
            <person name="Sudbery P.E."/>
            <person name="Srikantha T."/>
            <person name="Zeng Q."/>
            <person name="Berman J."/>
            <person name="Berriman M."/>
            <person name="Heitman J."/>
            <person name="Gow N.A."/>
            <person name="Lorenz M.C."/>
            <person name="Birren B.W."/>
            <person name="Kellis M."/>
            <person name="Cuomo C.A."/>
        </authorList>
    </citation>
    <scope>NUCLEOTIDE SEQUENCE [LARGE SCALE GENOMIC DNA]</scope>
    <source>
        <strain evidence="7">ATCC 6260 / CBS 566 / DSM 6381 / JCM 1539 / NBRC 10279 / NRRL Y-324</strain>
    </source>
</reference>
<evidence type="ECO:0000259" key="3">
    <source>
        <dbReference type="Pfam" id="PF00501"/>
    </source>
</evidence>
<dbReference type="OMA" id="CERPQVA"/>
<dbReference type="eggNOG" id="KOG3628">
    <property type="taxonomic scope" value="Eukaryota"/>
</dbReference>
<dbReference type="FunCoup" id="A5DA72">
    <property type="interactions" value="55"/>
</dbReference>
<dbReference type="Pfam" id="PF00501">
    <property type="entry name" value="AMP-binding"/>
    <property type="match status" value="1"/>
</dbReference>
<dbReference type="EMBL" id="CH408155">
    <property type="protein sequence ID" value="EDK36079.2"/>
    <property type="molecule type" value="Genomic_DNA"/>
</dbReference>
<dbReference type="PANTHER" id="PTHR22754">
    <property type="entry name" value="DISCO-INTERACTING PROTEIN 2 DIP2 -RELATED"/>
    <property type="match status" value="1"/>
</dbReference>
<dbReference type="GeneID" id="5129537"/>
<dbReference type="Proteomes" id="UP000001997">
    <property type="component" value="Unassembled WGS sequence"/>
</dbReference>
<keyword evidence="2" id="KW-0812">Transmembrane</keyword>
<dbReference type="RefSeq" id="XP_001486800.2">
    <property type="nucleotide sequence ID" value="XM_001486750.1"/>
</dbReference>
<evidence type="ECO:0000259" key="4">
    <source>
        <dbReference type="Pfam" id="PF23024"/>
    </source>
</evidence>
<feature type="domain" description="AMP-dependent synthetase/ligase" evidence="3">
    <location>
        <begin position="699"/>
        <end position="1105"/>
    </location>
</feature>
<organism evidence="6 7">
    <name type="scientific">Meyerozyma guilliermondii (strain ATCC 6260 / CBS 566 / DSM 6381 / JCM 1539 / NBRC 10279 / NRRL Y-324)</name>
    <name type="common">Yeast</name>
    <name type="synonym">Candida guilliermondii</name>
    <dbReference type="NCBI Taxonomy" id="294746"/>
    <lineage>
        <taxon>Eukaryota</taxon>
        <taxon>Fungi</taxon>
        <taxon>Dikarya</taxon>
        <taxon>Ascomycota</taxon>
        <taxon>Saccharomycotina</taxon>
        <taxon>Pichiomycetes</taxon>
        <taxon>Debaryomycetaceae</taxon>
        <taxon>Meyerozyma</taxon>
    </lineage>
</organism>
<keyword evidence="7" id="KW-1185">Reference proteome</keyword>
<dbReference type="InterPro" id="IPR025110">
    <property type="entry name" value="AMP-bd_C"/>
</dbReference>
<accession>A5DA72</accession>
<dbReference type="Gene3D" id="3.30.300.30">
    <property type="match status" value="1"/>
</dbReference>
<proteinExistence type="predicted"/>
<dbReference type="PANTHER" id="PTHR22754:SF32">
    <property type="entry name" value="DISCO-INTERACTING PROTEIN 2"/>
    <property type="match status" value="1"/>
</dbReference>
<dbReference type="InterPro" id="IPR045851">
    <property type="entry name" value="AMP-bd_C_sf"/>
</dbReference>
<feature type="region of interest" description="Disordered" evidence="1">
    <location>
        <begin position="531"/>
        <end position="553"/>
    </location>
</feature>
<feature type="domain" description="Meiotically up-regulated gene 62 protein-like alpha-beta" evidence="5">
    <location>
        <begin position="449"/>
        <end position="634"/>
    </location>
</feature>
<dbReference type="HOGENOM" id="CLU_000737_0_0_1"/>
<evidence type="ECO:0000313" key="7">
    <source>
        <dbReference type="Proteomes" id="UP000001997"/>
    </source>
</evidence>
<dbReference type="KEGG" id="pgu:PGUG_00177"/>
<dbReference type="Pfam" id="PF23024">
    <property type="entry name" value="AMP-dom_DIP2-like"/>
    <property type="match status" value="1"/>
</dbReference>
<dbReference type="GO" id="GO:0005829">
    <property type="term" value="C:cytosol"/>
    <property type="evidence" value="ECO:0007669"/>
    <property type="project" value="TreeGrafter"/>
</dbReference>
<name>A5DA72_PICGU</name>
<evidence type="ECO:0008006" key="8">
    <source>
        <dbReference type="Google" id="ProtNLM"/>
    </source>
</evidence>
<dbReference type="Gene3D" id="3.40.50.12780">
    <property type="entry name" value="N-terminal domain of ligase-like"/>
    <property type="match status" value="2"/>
</dbReference>
<dbReference type="VEuPathDB" id="FungiDB:PGUG_00177"/>
<evidence type="ECO:0000259" key="5">
    <source>
        <dbReference type="Pfam" id="PF24919"/>
    </source>
</evidence>
<protein>
    <recommendedName>
        <fullName evidence="8">AMP-dependent synthetase/ligase domain-containing protein</fullName>
    </recommendedName>
</protein>
<dbReference type="InterPro" id="IPR042099">
    <property type="entry name" value="ANL_N_sf"/>
</dbReference>
<keyword evidence="2" id="KW-0472">Membrane</keyword>
<keyword evidence="2" id="KW-1133">Transmembrane helix</keyword>
<gene>
    <name evidence="6" type="ORF">PGUG_00177</name>
</gene>
<feature type="transmembrane region" description="Helical" evidence="2">
    <location>
        <begin position="169"/>
        <end position="192"/>
    </location>
</feature>
<dbReference type="InParanoid" id="A5DA72"/>
<dbReference type="SUPFAM" id="SSF56801">
    <property type="entry name" value="Acetyl-CoA synthetase-like"/>
    <property type="match status" value="2"/>
</dbReference>
<evidence type="ECO:0000256" key="1">
    <source>
        <dbReference type="SAM" id="MobiDB-lite"/>
    </source>
</evidence>
<dbReference type="Pfam" id="PF24919">
    <property type="entry name" value="Mug62"/>
    <property type="match status" value="1"/>
</dbReference>
<feature type="domain" description="AMP-binding enzyme C-terminal" evidence="4">
    <location>
        <begin position="1184"/>
        <end position="1291"/>
    </location>
</feature>
<dbReference type="InterPro" id="IPR000873">
    <property type="entry name" value="AMP-dep_synth/lig_dom"/>
</dbReference>
<dbReference type="InterPro" id="IPR056881">
    <property type="entry name" value="Mug62_dom"/>
</dbReference>
<dbReference type="OrthoDB" id="69964at2759"/>
<dbReference type="STRING" id="294746.A5DA72"/>
<sequence length="1352" mass="150259">MRVCNGRFSGCFMAGVTAIPYPPRHILSQEVLSIVALTSSKLVLYSEAVLKDLEKLLGPGLGQAWPTKLTRWKTTDFGSAKKSEISSWHSKSNDSSSEKGGRADLAYVEFSRSPVGELRGIALTHRTLMHQMCTLESTLSSLPECEGSLRRSYKEVTRNRKVFLASLDVRFSIGLIIGILFTVYTGNVLYWAPQSVMEVQGLYANIVSRLRASLLLGDYIGLKRVTYDYQQSPNSTRYFSKTQKVDFSSVKWVLVNALTVDGEFIKVLSKRYLRPLGCKQPDNAIVPMLTLSEYGGMVISLRDWLGGREKMGIDLENEKDDSSSELSGVLIDKEALTRNLLNVVDTDPSSYDEIPSGTLRVDAFGFPLPDATLAVVNPETAALVNKGELGEIWIDSPCLSGGFYGLKKESKSIFHAKCRDANGFLDMEFLRTGLLGFTFNGKVYVLGLYEDRIRQRISWHDQAIYKKLNKELVIGNGTRYHYSSHLLATLASEVRQLYDCTIFDVFIGQEYLPVAIVEAEVIRKVMNEASDSGSIDSSKKSSKSGEYSTQSYSPVPLNEPVLNAIAQKCFDTLFREHYLRLYCVLVVDCDTLPKIMRSGGREIANMLCKKRFLEGSLKAEFVKFFMQKSISMIPFGEDIIGGIWSPFDSKLRQSSLQQFPPQCTSIDAREKSFDEKTGAILTDFKSIVDVLKFRVASSGDSIAFQSIDSSGKVSSKPLTWKKLEARIYAVCSYLIEKAAIKPGKHVILMYSLSEEFIIAVYACMMCGIIPIPMLPFDTNRIGEDFPAFVGIVKDFDVQDILVNEEVEKFLKNGPVADALKKMNHQKRFKGQRIKNTGKLTKFSNIASLHSKIAKHQAAVNYRDTTTPALVWLNFTSDHYRVGATLTHKNIIGLCKVFKETCNLSSRSTIVGCVRHASGIGFVQAVLLGVFLGTTTYLCSPVSFAENPLAFFLAMARYKVKDVFVTEQMLKYAAIKFTPKGFDLSSLKNMMISTEGRIEIDLLRKISKVFQPTKLGAASMSTVYNHVFNPMIATRSYMSVAPVDLFLDPVALRQGFVSVVNQAEVPNALRVQDSGLIPVCSQIAIVNPETRELCHEGEFGEIWVNSEASLDSFTNGPNGPSDEVTKNQFNCKIVNGDPNMTYLRTGDLGFLHNVSITKNSVGNGPDTGPQFQSVQPLFVLGKIADTFEVMGLHHFPIDIENTIETCHNDIYRNGSCIFKCADYTIVVCECKRYRNLAALVPLIVNTVLSKHHLIVDIVAFIKKGEFPISRLGTKQRARIIDAWVQGVIPISASYGVNYGENAMIKMVKEVDEEALTHPITGLRNPATSYYDEELGGDVFNGTAASLTLNEMYG</sequence>